<reference evidence="2" key="1">
    <citation type="submission" date="2020-11" db="EMBL/GenBank/DDBJ databases">
        <authorList>
            <consortium name="DOE Joint Genome Institute"/>
            <person name="Ahrendt S."/>
            <person name="Riley R."/>
            <person name="Andreopoulos W."/>
            <person name="LaButti K."/>
            <person name="Pangilinan J."/>
            <person name="Ruiz-duenas F.J."/>
            <person name="Barrasa J.M."/>
            <person name="Sanchez-Garcia M."/>
            <person name="Camarero S."/>
            <person name="Miyauchi S."/>
            <person name="Serrano A."/>
            <person name="Linde D."/>
            <person name="Babiker R."/>
            <person name="Drula E."/>
            <person name="Ayuso-Fernandez I."/>
            <person name="Pacheco R."/>
            <person name="Padilla G."/>
            <person name="Ferreira P."/>
            <person name="Barriuso J."/>
            <person name="Kellner H."/>
            <person name="Castanera R."/>
            <person name="Alfaro M."/>
            <person name="Ramirez L."/>
            <person name="Pisabarro A.G."/>
            <person name="Kuo A."/>
            <person name="Tritt A."/>
            <person name="Lipzen A."/>
            <person name="He G."/>
            <person name="Yan M."/>
            <person name="Ng V."/>
            <person name="Cullen D."/>
            <person name="Martin F."/>
            <person name="Rosso M.-N."/>
            <person name="Henrissat B."/>
            <person name="Hibbett D."/>
            <person name="Martinez A.T."/>
            <person name="Grigoriev I.V."/>
        </authorList>
    </citation>
    <scope>NUCLEOTIDE SEQUENCE</scope>
    <source>
        <strain evidence="2">AH 44721</strain>
    </source>
</reference>
<name>A0A9P5TGW6_GYMJU</name>
<sequence length="52" mass="5854">MIEMTSQLHGKEPRKTPPGKISSKCRSWTQMTNRSTVACGGLERHQEVQVRG</sequence>
<accession>A0A9P5TGW6</accession>
<gene>
    <name evidence="2" type="ORF">CPB84DRAFT_1797232</name>
</gene>
<dbReference type="EMBL" id="JADNYJ010000209">
    <property type="protein sequence ID" value="KAF8874705.1"/>
    <property type="molecule type" value="Genomic_DNA"/>
</dbReference>
<evidence type="ECO:0000313" key="3">
    <source>
        <dbReference type="Proteomes" id="UP000724874"/>
    </source>
</evidence>
<feature type="non-terminal residue" evidence="2">
    <location>
        <position position="52"/>
    </location>
</feature>
<protein>
    <submittedName>
        <fullName evidence="2">Uncharacterized protein</fullName>
    </submittedName>
</protein>
<comment type="caution">
    <text evidence="2">The sequence shown here is derived from an EMBL/GenBank/DDBJ whole genome shotgun (WGS) entry which is preliminary data.</text>
</comment>
<keyword evidence="3" id="KW-1185">Reference proteome</keyword>
<evidence type="ECO:0000313" key="2">
    <source>
        <dbReference type="EMBL" id="KAF8874705.1"/>
    </source>
</evidence>
<feature type="region of interest" description="Disordered" evidence="1">
    <location>
        <begin position="1"/>
        <end position="26"/>
    </location>
</feature>
<dbReference type="AlphaFoldDB" id="A0A9P5TGW6"/>
<organism evidence="2 3">
    <name type="scientific">Gymnopilus junonius</name>
    <name type="common">Spectacular rustgill mushroom</name>
    <name type="synonym">Gymnopilus spectabilis subsp. junonius</name>
    <dbReference type="NCBI Taxonomy" id="109634"/>
    <lineage>
        <taxon>Eukaryota</taxon>
        <taxon>Fungi</taxon>
        <taxon>Dikarya</taxon>
        <taxon>Basidiomycota</taxon>
        <taxon>Agaricomycotina</taxon>
        <taxon>Agaricomycetes</taxon>
        <taxon>Agaricomycetidae</taxon>
        <taxon>Agaricales</taxon>
        <taxon>Agaricineae</taxon>
        <taxon>Hymenogastraceae</taxon>
        <taxon>Gymnopilus</taxon>
    </lineage>
</organism>
<evidence type="ECO:0000256" key="1">
    <source>
        <dbReference type="SAM" id="MobiDB-lite"/>
    </source>
</evidence>
<dbReference type="Proteomes" id="UP000724874">
    <property type="component" value="Unassembled WGS sequence"/>
</dbReference>
<proteinExistence type="predicted"/>